<evidence type="ECO:0000259" key="6">
    <source>
        <dbReference type="Pfam" id="PF00441"/>
    </source>
</evidence>
<name>A0A3L8PJH3_9ACTN</name>
<dbReference type="InterPro" id="IPR036250">
    <property type="entry name" value="AcylCo_DH-like_C"/>
</dbReference>
<evidence type="ECO:0000256" key="5">
    <source>
        <dbReference type="ARBA" id="ARBA00023002"/>
    </source>
</evidence>
<accession>A0A3L8PJH3</accession>
<comment type="cofactor">
    <cofactor evidence="1">
        <name>FAD</name>
        <dbReference type="ChEBI" id="CHEBI:57692"/>
    </cofactor>
</comment>
<proteinExistence type="inferred from homology"/>
<evidence type="ECO:0000256" key="1">
    <source>
        <dbReference type="ARBA" id="ARBA00001974"/>
    </source>
</evidence>
<dbReference type="SUPFAM" id="SSF47203">
    <property type="entry name" value="Acyl-CoA dehydrogenase C-terminal domain-like"/>
    <property type="match status" value="1"/>
</dbReference>
<comment type="caution">
    <text evidence="8">The sequence shown here is derived from an EMBL/GenBank/DDBJ whole genome shotgun (WGS) entry which is preliminary data.</text>
</comment>
<gene>
    <name evidence="8" type="ORF">D9V41_11325</name>
</gene>
<sequence length="368" mass="39032">MQFSFSREQEDLRSSLRDFLSRRSGSEARNRVLKSGYALDRGLWDSMAQQLGLLGLALPESVGGSEAGFLETSIVLEELGRDAYAGPYFSTVAASWVLQHAGEDGATTLEQLASGSRIFTLAIADEGGTWARPGHRTTAFEVADGHRLAGLKVNVTDADTADEFVVVADLPDGPAWFRVAADAPGVSVVMGESLDLTRPIGQLVLQDAPAILVVGPAAAGEILADVNDKAAVALSAEMVGGADAALRQAVAWSLERTQFGRPIGSFQAIKHMSADALVEVETARVLTQYAAWAIDERTPDRSVVASMAKQAASDAFSLAAGNNIQIHGGIGFTWEHSAHLYFRKAKATSALFGTAPQHRDRIADLLAV</sequence>
<dbReference type="SUPFAM" id="SSF56645">
    <property type="entry name" value="Acyl-CoA dehydrogenase NM domain-like"/>
    <property type="match status" value="1"/>
</dbReference>
<evidence type="ECO:0000256" key="3">
    <source>
        <dbReference type="ARBA" id="ARBA00022630"/>
    </source>
</evidence>
<dbReference type="Gene3D" id="2.40.110.10">
    <property type="entry name" value="Butyryl-CoA Dehydrogenase, subunit A, domain 2"/>
    <property type="match status" value="1"/>
</dbReference>
<dbReference type="Pfam" id="PF00441">
    <property type="entry name" value="Acyl-CoA_dh_1"/>
    <property type="match status" value="1"/>
</dbReference>
<keyword evidence="5" id="KW-0560">Oxidoreductase</keyword>
<dbReference type="PANTHER" id="PTHR43884:SF20">
    <property type="entry name" value="ACYL-COA DEHYDROGENASE FADE28"/>
    <property type="match status" value="1"/>
</dbReference>
<protein>
    <submittedName>
        <fullName evidence="8">Acyl-CoA dehydrogenase</fullName>
    </submittedName>
</protein>
<evidence type="ECO:0000313" key="8">
    <source>
        <dbReference type="EMBL" id="RLV55344.1"/>
    </source>
</evidence>
<dbReference type="InterPro" id="IPR009075">
    <property type="entry name" value="AcylCo_DH/oxidase_C"/>
</dbReference>
<dbReference type="InterPro" id="IPR013786">
    <property type="entry name" value="AcylCoA_DH/ox_N"/>
</dbReference>
<keyword evidence="3" id="KW-0285">Flavoprotein</keyword>
<dbReference type="RefSeq" id="WP_121794684.1">
    <property type="nucleotide sequence ID" value="NZ_RDBF01000008.1"/>
</dbReference>
<dbReference type="PANTHER" id="PTHR43884">
    <property type="entry name" value="ACYL-COA DEHYDROGENASE"/>
    <property type="match status" value="1"/>
</dbReference>
<dbReference type="OrthoDB" id="7328575at2"/>
<dbReference type="InterPro" id="IPR037069">
    <property type="entry name" value="AcylCoA_DH/ox_N_sf"/>
</dbReference>
<dbReference type="Proteomes" id="UP000282515">
    <property type="component" value="Unassembled WGS sequence"/>
</dbReference>
<feature type="domain" description="Acyl-CoA dehydrogenase/oxidase C-terminal" evidence="6">
    <location>
        <begin position="232"/>
        <end position="364"/>
    </location>
</feature>
<evidence type="ECO:0000256" key="2">
    <source>
        <dbReference type="ARBA" id="ARBA00009347"/>
    </source>
</evidence>
<dbReference type="Gene3D" id="1.20.140.10">
    <property type="entry name" value="Butyryl-CoA Dehydrogenase, subunit A, domain 3"/>
    <property type="match status" value="1"/>
</dbReference>
<dbReference type="Pfam" id="PF02771">
    <property type="entry name" value="Acyl-CoA_dh_N"/>
    <property type="match status" value="1"/>
</dbReference>
<dbReference type="GO" id="GO:0003995">
    <property type="term" value="F:acyl-CoA dehydrogenase activity"/>
    <property type="evidence" value="ECO:0007669"/>
    <property type="project" value="TreeGrafter"/>
</dbReference>
<dbReference type="Gene3D" id="1.10.540.10">
    <property type="entry name" value="Acyl-CoA dehydrogenase/oxidase, N-terminal domain"/>
    <property type="match status" value="1"/>
</dbReference>
<dbReference type="InterPro" id="IPR009100">
    <property type="entry name" value="AcylCoA_DH/oxidase_NM_dom_sf"/>
</dbReference>
<dbReference type="InterPro" id="IPR046373">
    <property type="entry name" value="Acyl-CoA_Oxase/DH_mid-dom_sf"/>
</dbReference>
<dbReference type="GO" id="GO:0050660">
    <property type="term" value="F:flavin adenine dinucleotide binding"/>
    <property type="evidence" value="ECO:0007669"/>
    <property type="project" value="InterPro"/>
</dbReference>
<evidence type="ECO:0000313" key="9">
    <source>
        <dbReference type="Proteomes" id="UP000282515"/>
    </source>
</evidence>
<organism evidence="8 9">
    <name type="scientific">Aeromicrobium phragmitis</name>
    <dbReference type="NCBI Taxonomy" id="2478914"/>
    <lineage>
        <taxon>Bacteria</taxon>
        <taxon>Bacillati</taxon>
        <taxon>Actinomycetota</taxon>
        <taxon>Actinomycetes</taxon>
        <taxon>Propionibacteriales</taxon>
        <taxon>Nocardioidaceae</taxon>
        <taxon>Aeromicrobium</taxon>
    </lineage>
</organism>
<keyword evidence="9" id="KW-1185">Reference proteome</keyword>
<dbReference type="CDD" id="cd00567">
    <property type="entry name" value="ACAD"/>
    <property type="match status" value="1"/>
</dbReference>
<evidence type="ECO:0000259" key="7">
    <source>
        <dbReference type="Pfam" id="PF02771"/>
    </source>
</evidence>
<dbReference type="EMBL" id="RDBF01000008">
    <property type="protein sequence ID" value="RLV55344.1"/>
    <property type="molecule type" value="Genomic_DNA"/>
</dbReference>
<reference evidence="8 9" key="1">
    <citation type="submission" date="2018-10" db="EMBL/GenBank/DDBJ databases">
        <title>Aeromicrobium sp. 9W16Y-2 whole genome shotgun sequence.</title>
        <authorList>
            <person name="Li F."/>
        </authorList>
    </citation>
    <scope>NUCLEOTIDE SEQUENCE [LARGE SCALE GENOMIC DNA]</scope>
    <source>
        <strain evidence="8 9">9W16Y-2</strain>
    </source>
</reference>
<feature type="domain" description="Acyl-CoA dehydrogenase/oxidase N-terminal" evidence="7">
    <location>
        <begin position="7"/>
        <end position="104"/>
    </location>
</feature>
<comment type="similarity">
    <text evidence="2">Belongs to the acyl-CoA dehydrogenase family.</text>
</comment>
<keyword evidence="4" id="KW-0274">FAD</keyword>
<dbReference type="AlphaFoldDB" id="A0A3L8PJH3"/>
<evidence type="ECO:0000256" key="4">
    <source>
        <dbReference type="ARBA" id="ARBA00022827"/>
    </source>
</evidence>